<evidence type="ECO:0000256" key="2">
    <source>
        <dbReference type="SAM" id="Phobius"/>
    </source>
</evidence>
<dbReference type="AlphaFoldDB" id="A0A397XR34"/>
<feature type="transmembrane region" description="Helical" evidence="2">
    <location>
        <begin position="20"/>
        <end position="39"/>
    </location>
</feature>
<accession>A0A397XR34</accession>
<feature type="transmembrane region" description="Helical" evidence="2">
    <location>
        <begin position="59"/>
        <end position="77"/>
    </location>
</feature>
<name>A0A397XR34_BRACM</name>
<keyword evidence="2" id="KW-0812">Transmembrane</keyword>
<dbReference type="Proteomes" id="UP000264353">
    <property type="component" value="Chromosome A10"/>
</dbReference>
<dbReference type="EMBL" id="CM010637">
    <property type="protein sequence ID" value="RID41120.1"/>
    <property type="molecule type" value="Genomic_DNA"/>
</dbReference>
<sequence>MPPLAVTEEKIEWHKTVFDALHALLINSLVIALVFTAIAASRNDNTATKKPNEKPTVKLFVFGVLFVLYLSFKAYEISIPYIWFCYKKTLDVVSLLLGLSAMVFLLLVSTDQFTYWVAIPGCIGVLASFFLLGTRPLEFFNMMGLKINRWACYPYYYLSRCVALLTRNGQQANGNDEENPPPANPVDGLTELLQRWDQEIFEAKDRATQARNAKAEAKAEKSAAIAQRSALRRAAEAAEAAEAANGQPPNDQ</sequence>
<keyword evidence="1" id="KW-0175">Coiled coil</keyword>
<evidence type="ECO:0000256" key="1">
    <source>
        <dbReference type="SAM" id="Coils"/>
    </source>
</evidence>
<evidence type="ECO:0000313" key="3">
    <source>
        <dbReference type="EMBL" id="RID41120.1"/>
    </source>
</evidence>
<reference evidence="3 4" key="1">
    <citation type="submission" date="2018-06" db="EMBL/GenBank/DDBJ databases">
        <title>WGS assembly of Brassica rapa FPsc.</title>
        <authorList>
            <person name="Bowman J."/>
            <person name="Kohchi T."/>
            <person name="Yamato K."/>
            <person name="Jenkins J."/>
            <person name="Shu S."/>
            <person name="Ishizaki K."/>
            <person name="Yamaoka S."/>
            <person name="Nishihama R."/>
            <person name="Nakamura Y."/>
            <person name="Berger F."/>
            <person name="Adam C."/>
            <person name="Aki S."/>
            <person name="Althoff F."/>
            <person name="Araki T."/>
            <person name="Arteaga-Vazquez M."/>
            <person name="Balasubrmanian S."/>
            <person name="Bauer D."/>
            <person name="Boehm C."/>
            <person name="Briginshaw L."/>
            <person name="Caballero-Perez J."/>
            <person name="Catarino B."/>
            <person name="Chen F."/>
            <person name="Chiyoda S."/>
            <person name="Chovatia M."/>
            <person name="Davies K."/>
            <person name="Delmans M."/>
            <person name="Demura T."/>
            <person name="Dierschke T."/>
            <person name="Dolan L."/>
            <person name="Dorantes-Acosta A."/>
            <person name="Eklund D."/>
            <person name="Florent S."/>
            <person name="Flores-Sandoval E."/>
            <person name="Fujiyama A."/>
            <person name="Fukuzawa H."/>
            <person name="Galik B."/>
            <person name="Grimanelli D."/>
            <person name="Grimwood J."/>
            <person name="Grossniklaus U."/>
            <person name="Hamada T."/>
            <person name="Haseloff J."/>
            <person name="Hetherington A."/>
            <person name="Higo A."/>
            <person name="Hirakawa Y."/>
            <person name="Hundley H."/>
            <person name="Ikeda Y."/>
            <person name="Inoue K."/>
            <person name="Inoue S."/>
            <person name="Ishida S."/>
            <person name="Jia Q."/>
            <person name="Kakita M."/>
            <person name="Kanazawa T."/>
            <person name="Kawai Y."/>
            <person name="Kawashima T."/>
            <person name="Kennedy M."/>
            <person name="Kinose K."/>
            <person name="Kinoshita T."/>
            <person name="Kohara Y."/>
            <person name="Koide E."/>
            <person name="Komatsu K."/>
            <person name="Kopischke S."/>
            <person name="Kubo M."/>
            <person name="Kyozuka J."/>
            <person name="Lagercrantz U."/>
            <person name="Lin S."/>
            <person name="Lindquist E."/>
            <person name="Lipzen A."/>
            <person name="Lu C."/>
            <person name="Luna E."/>
            <person name="Martienssen R."/>
            <person name="Minamino N."/>
            <person name="Mizutani M."/>
            <person name="Mizutani M."/>
            <person name="Mochizuki N."/>
            <person name="Monte I."/>
            <person name="Mosher R."/>
            <person name="Nagasaki H."/>
            <person name="Nakagami H."/>
            <person name="Naramoto S."/>
            <person name="Nishitani K."/>
            <person name="Ohtani M."/>
            <person name="Okamoto T."/>
            <person name="Okumura M."/>
            <person name="Phillips J."/>
            <person name="Pollak B."/>
            <person name="Reinders A."/>
            <person name="Roevekamp M."/>
            <person name="Sano R."/>
            <person name="Sawa S."/>
            <person name="Schmid M."/>
            <person name="Shirakawa M."/>
            <person name="Solano R."/>
            <person name="Spunde A."/>
            <person name="Suetsugu N."/>
            <person name="Sugano S."/>
            <person name="Sugiyama A."/>
            <person name="Sun R."/>
            <person name="Suzuki Y."/>
            <person name="Takenaka M."/>
            <person name="Takezawa D."/>
            <person name="Tomogane H."/>
            <person name="Tsuzuki M."/>
            <person name="Ueda T."/>
            <person name="Umeda M."/>
            <person name="Ward J."/>
            <person name="Watanabe Y."/>
            <person name="Yazaki K."/>
            <person name="Yokoyama R."/>
            <person name="Yoshitake Y."/>
            <person name="Yotsui I."/>
            <person name="Zachgo S."/>
            <person name="Schmutz J."/>
        </authorList>
    </citation>
    <scope>NUCLEOTIDE SEQUENCE [LARGE SCALE GENOMIC DNA]</scope>
    <source>
        <strain evidence="4">cv. B-3</strain>
    </source>
</reference>
<gene>
    <name evidence="3" type="ORF">BRARA_J01105</name>
</gene>
<keyword evidence="2" id="KW-0472">Membrane</keyword>
<evidence type="ECO:0000313" key="4">
    <source>
        <dbReference type="Proteomes" id="UP000264353"/>
    </source>
</evidence>
<organism evidence="3 4">
    <name type="scientific">Brassica campestris</name>
    <name type="common">Field mustard</name>
    <dbReference type="NCBI Taxonomy" id="3711"/>
    <lineage>
        <taxon>Eukaryota</taxon>
        <taxon>Viridiplantae</taxon>
        <taxon>Streptophyta</taxon>
        <taxon>Embryophyta</taxon>
        <taxon>Tracheophyta</taxon>
        <taxon>Spermatophyta</taxon>
        <taxon>Magnoliopsida</taxon>
        <taxon>eudicotyledons</taxon>
        <taxon>Gunneridae</taxon>
        <taxon>Pentapetalae</taxon>
        <taxon>rosids</taxon>
        <taxon>malvids</taxon>
        <taxon>Brassicales</taxon>
        <taxon>Brassicaceae</taxon>
        <taxon>Brassiceae</taxon>
        <taxon>Brassica</taxon>
    </lineage>
</organism>
<feature type="transmembrane region" description="Helical" evidence="2">
    <location>
        <begin position="89"/>
        <end position="107"/>
    </location>
</feature>
<keyword evidence="2" id="KW-1133">Transmembrane helix</keyword>
<feature type="coiled-coil region" evidence="1">
    <location>
        <begin position="193"/>
        <end position="234"/>
    </location>
</feature>
<proteinExistence type="predicted"/>
<feature type="transmembrane region" description="Helical" evidence="2">
    <location>
        <begin position="113"/>
        <end position="133"/>
    </location>
</feature>
<protein>
    <submittedName>
        <fullName evidence="3">Uncharacterized protein</fullName>
    </submittedName>
</protein>